<organism evidence="1 2">
    <name type="scientific">Novosphingobium pokkalii</name>
    <dbReference type="NCBI Taxonomy" id="1770194"/>
    <lineage>
        <taxon>Bacteria</taxon>
        <taxon>Pseudomonadati</taxon>
        <taxon>Pseudomonadota</taxon>
        <taxon>Alphaproteobacteria</taxon>
        <taxon>Sphingomonadales</taxon>
        <taxon>Sphingomonadaceae</taxon>
        <taxon>Novosphingobium</taxon>
    </lineage>
</organism>
<evidence type="ECO:0000313" key="1">
    <source>
        <dbReference type="EMBL" id="MFC3670171.1"/>
    </source>
</evidence>
<dbReference type="EMBL" id="JBHRYE010000003">
    <property type="protein sequence ID" value="MFC3670171.1"/>
    <property type="molecule type" value="Genomic_DNA"/>
</dbReference>
<name>A0ABV7V0E5_9SPHN</name>
<proteinExistence type="predicted"/>
<dbReference type="Proteomes" id="UP001595683">
    <property type="component" value="Unassembled WGS sequence"/>
</dbReference>
<accession>A0ABV7V0E5</accession>
<keyword evidence="2" id="KW-1185">Reference proteome</keyword>
<comment type="caution">
    <text evidence="1">The sequence shown here is derived from an EMBL/GenBank/DDBJ whole genome shotgun (WGS) entry which is preliminary data.</text>
</comment>
<evidence type="ECO:0008006" key="3">
    <source>
        <dbReference type="Google" id="ProtNLM"/>
    </source>
</evidence>
<dbReference type="RefSeq" id="WP_191325024.1">
    <property type="nucleotide sequence ID" value="NZ_BMZP01000013.1"/>
</dbReference>
<gene>
    <name evidence="1" type="ORF">ACFOOT_01915</name>
</gene>
<reference evidence="2" key="1">
    <citation type="journal article" date="2019" name="Int. J. Syst. Evol. Microbiol.">
        <title>The Global Catalogue of Microorganisms (GCM) 10K type strain sequencing project: providing services to taxonomists for standard genome sequencing and annotation.</title>
        <authorList>
            <consortium name="The Broad Institute Genomics Platform"/>
            <consortium name="The Broad Institute Genome Sequencing Center for Infectious Disease"/>
            <person name="Wu L."/>
            <person name="Ma J."/>
        </authorList>
    </citation>
    <scope>NUCLEOTIDE SEQUENCE [LARGE SCALE GENOMIC DNA]</scope>
    <source>
        <strain evidence="2">KCTC 42224</strain>
    </source>
</reference>
<protein>
    <recommendedName>
        <fullName evidence="3">RiboL-PSP-HEPN domain-containing protein</fullName>
    </recommendedName>
</protein>
<sequence>MAGKRFGLTDRDYAVLLLGDADLEAQLRAIRGQLHRQAQADATLQDDIADIAKRASTASGEYGMHLENSWVDEMHASVFQDAAHSTAAIGMLAPLLESLFVGIFAGIRDIAPPAQPVTPTGPRAAHAADPDFWDPHVVFSAAGRKRTQVPHGICELVETTGLTAHMPADYAQMLGAVFAYRNKMLHHGFEWPPAERAKFEARIAREGWPAEWFDRSLTNGETWIITISDALIRHVLAQIDAMLEGIGAFIQSRYP</sequence>
<evidence type="ECO:0000313" key="2">
    <source>
        <dbReference type="Proteomes" id="UP001595683"/>
    </source>
</evidence>